<protein>
    <submittedName>
        <fullName evidence="1">Uncharacterized protein</fullName>
    </submittedName>
</protein>
<gene>
    <name evidence="1" type="ORF">BF_0396</name>
</gene>
<evidence type="ECO:0000313" key="2">
    <source>
        <dbReference type="Proteomes" id="UP000221837"/>
    </source>
</evidence>
<dbReference type="Proteomes" id="UP000221837">
    <property type="component" value="Genome"/>
</dbReference>
<dbReference type="EMBL" id="KY630187">
    <property type="protein sequence ID" value="AQW88921.1"/>
    <property type="molecule type" value="Genomic_DNA"/>
</dbReference>
<evidence type="ECO:0000313" key="1">
    <source>
        <dbReference type="EMBL" id="AQW88921.1"/>
    </source>
</evidence>
<proteinExistence type="predicted"/>
<name>A0A1S6UB32_9CAUD</name>
<dbReference type="OrthoDB" id="22861at10239"/>
<keyword evidence="2" id="KW-1185">Reference proteome</keyword>
<accession>A0A1S6UB32</accession>
<reference evidence="1" key="1">
    <citation type="submission" date="2017-02" db="EMBL/GenBank/DDBJ databases">
        <title>Genome sequence of Serratia marcescens phage BF.</title>
        <authorList>
            <person name="Casey E."/>
            <person name="Fitzgerald B."/>
            <person name="Mahony J."/>
            <person name="Lugli G."/>
            <person name="Ventura M."/>
            <person name="van Sinderen D."/>
        </authorList>
    </citation>
    <scope>NUCLEOTIDE SEQUENCE [LARGE SCALE GENOMIC DNA]</scope>
</reference>
<organism evidence="1 2">
    <name type="scientific">Serratia phage BF</name>
    <dbReference type="NCBI Taxonomy" id="1962671"/>
    <lineage>
        <taxon>Viruses</taxon>
        <taxon>Duplodnaviria</taxon>
        <taxon>Heunggongvirae</taxon>
        <taxon>Uroviricota</taxon>
        <taxon>Caudoviricetes</taxon>
        <taxon>Eneladusvirus</taxon>
        <taxon>Eneladusvirus BF</taxon>
    </lineage>
</organism>
<sequence length="84" mass="10018">MTKVVRKRRVLDNDEFKSREIHRQLWRRLCAGEKQIVVTETVVEPETIFGTYFNVFNHFIKKGLLEVITIDELDPSEHEFTVIK</sequence>